<feature type="domain" description="FRG" evidence="1">
    <location>
        <begin position="370"/>
        <end position="481"/>
    </location>
</feature>
<organism evidence="2 3">
    <name type="scientific">Parabacteroides distasonis</name>
    <dbReference type="NCBI Taxonomy" id="823"/>
    <lineage>
        <taxon>Bacteria</taxon>
        <taxon>Pseudomonadati</taxon>
        <taxon>Bacteroidota</taxon>
        <taxon>Bacteroidia</taxon>
        <taxon>Bacteroidales</taxon>
        <taxon>Tannerellaceae</taxon>
        <taxon>Parabacteroides</taxon>
    </lineage>
</organism>
<reference evidence="2 3" key="1">
    <citation type="submission" date="2020-04" db="EMBL/GenBank/DDBJ databases">
        <title>Complete Genomes and Methylome analysis of CBBP consortium that reverse antibiotic-induced susceptibility to vancomycin-resistant Enterococcus faecium infection.</title>
        <authorList>
            <person name="Fomenkov A."/>
            <person name="Zhang Z."/>
            <person name="Pamer E."/>
            <person name="Roberts R.J."/>
        </authorList>
    </citation>
    <scope>NUCLEOTIDE SEQUENCE [LARGE SCALE GENOMIC DNA]</scope>
    <source>
        <strain evidence="3">CBBP</strain>
    </source>
</reference>
<evidence type="ECO:0000313" key="3">
    <source>
        <dbReference type="Proteomes" id="UP000501982"/>
    </source>
</evidence>
<evidence type="ECO:0000259" key="1">
    <source>
        <dbReference type="SMART" id="SM00901"/>
    </source>
</evidence>
<dbReference type="Proteomes" id="UP000501982">
    <property type="component" value="Chromosome"/>
</dbReference>
<evidence type="ECO:0000313" key="2">
    <source>
        <dbReference type="EMBL" id="QJE28417.1"/>
    </source>
</evidence>
<name>A0A7L5EBB7_PARDI</name>
<dbReference type="AlphaFoldDB" id="A0A7L5EBB7"/>
<proteinExistence type="predicted"/>
<dbReference type="RefSeq" id="WP_170105565.1">
    <property type="nucleotide sequence ID" value="NZ_CP051672.1"/>
</dbReference>
<gene>
    <name evidence="2" type="ORF">HHO38_08755</name>
</gene>
<dbReference type="SMART" id="SM00901">
    <property type="entry name" value="FRG"/>
    <property type="match status" value="1"/>
</dbReference>
<protein>
    <submittedName>
        <fullName evidence="2">FRG domain-containing protein</fullName>
    </submittedName>
</protein>
<accession>A0A7L5EBB7</accession>
<dbReference type="InterPro" id="IPR014966">
    <property type="entry name" value="FRG-dom"/>
</dbReference>
<dbReference type="EMBL" id="CP051672">
    <property type="protein sequence ID" value="QJE28417.1"/>
    <property type="molecule type" value="Genomic_DNA"/>
</dbReference>
<sequence>MSNRAKQAIELLDKCKDAINGIDHVAGKALLSEFDSKFGGKELVSDIIYYRLSLGSELCFRLGEYKEGIAEIDKYISAIRANIKQTIKILVYKSKMEMMLNRRGISISSLSETLGLAESIGDMTILGNIYMEISRMFSARYSGLALYFMRKAETCHEKEGNEKLASLAKVDRALISYTAYLLNRHIDDYKNLKNEAERIVCEMDDTDYDSFEKRHARFVKAYVLRDTTDLKQQISEAERNGALPSICIVEEAYIAACIENGDNNAALVEFDKYARSAERQHGSEIRNYLLELKKSLESNSRIAYIPWHIDKGPKEPTNLFDILDHLSLGEELWRYKQGSFLGLFHGIEHEGKFETMVMPDGKTSLVPCNLAFNDYYRGQSSYYEDCYPSLYRKGMTPAMQFVERVKYEEFKLLISEYPITKIFSGGLYVNYPDGSSDSVSLNIDSLVLAQHYGIKTELIDVTVDKFVAAFFSSTTCKDDIYTPITTPQQEPGVFYHYAEIPLSGISSKLRAVGLQPFSRPGEQAGFVVEMLPKENFNKIVRQVIPFQHDPEIAEFIFNYTNRSVKLFPKSILKEKADDIKSSDKFSRAAFDAACGEFYSDVDRSICLQYIKECKISIVDSPIVSFTEDEKQECIKQWENKGFQDTQRKIICRFSYNGPTEFKNVPKR</sequence>
<dbReference type="Pfam" id="PF08867">
    <property type="entry name" value="FRG"/>
    <property type="match status" value="1"/>
</dbReference>